<dbReference type="Proteomes" id="UP000596739">
    <property type="component" value="Unassembled WGS sequence"/>
</dbReference>
<organism evidence="2 3">
    <name type="scientific">Clostridium yunnanense</name>
    <dbReference type="NCBI Taxonomy" id="2800325"/>
    <lineage>
        <taxon>Bacteria</taxon>
        <taxon>Bacillati</taxon>
        <taxon>Bacillota</taxon>
        <taxon>Clostridia</taxon>
        <taxon>Eubacteriales</taxon>
        <taxon>Clostridiaceae</taxon>
        <taxon>Clostridium</taxon>
    </lineage>
</organism>
<proteinExistence type="predicted"/>
<feature type="domain" description="DUF7660" evidence="1">
    <location>
        <begin position="12"/>
        <end position="84"/>
    </location>
</feature>
<dbReference type="EMBL" id="JAENHN010000050">
    <property type="protein sequence ID" value="MBK1812659.1"/>
    <property type="molecule type" value="Genomic_DNA"/>
</dbReference>
<sequence>MNIYTEIRNVKTKEDFLRFLEMLANDRKSNAEEWENKSVEDYLLSIQSWTEDMEGYYENNNLEVPQNVDWNFIATIFYVGKIYE</sequence>
<gene>
    <name evidence="2" type="ORF">JHL18_18730</name>
</gene>
<protein>
    <recommendedName>
        <fullName evidence="1">DUF7660 domain-containing protein</fullName>
    </recommendedName>
</protein>
<reference evidence="3" key="1">
    <citation type="submission" date="2021-01" db="EMBL/GenBank/DDBJ databases">
        <title>Genome public.</title>
        <authorList>
            <person name="Liu C."/>
            <person name="Sun Q."/>
        </authorList>
    </citation>
    <scope>NUCLEOTIDE SEQUENCE [LARGE SCALE GENOMIC DNA]</scope>
    <source>
        <strain evidence="3">YIM B02505</strain>
    </source>
</reference>
<name>A0ABS1ETF7_9CLOT</name>
<accession>A0ABS1ETF7</accession>
<evidence type="ECO:0000259" key="1">
    <source>
        <dbReference type="Pfam" id="PF24693"/>
    </source>
</evidence>
<evidence type="ECO:0000313" key="3">
    <source>
        <dbReference type="Proteomes" id="UP000596739"/>
    </source>
</evidence>
<keyword evidence="3" id="KW-1185">Reference proteome</keyword>
<dbReference type="RefSeq" id="WP_200272080.1">
    <property type="nucleotide sequence ID" value="NZ_JAENHN010000050.1"/>
</dbReference>
<comment type="caution">
    <text evidence="2">The sequence shown here is derived from an EMBL/GenBank/DDBJ whole genome shotgun (WGS) entry which is preliminary data.</text>
</comment>
<evidence type="ECO:0000313" key="2">
    <source>
        <dbReference type="EMBL" id="MBK1812659.1"/>
    </source>
</evidence>
<dbReference type="InterPro" id="IPR056077">
    <property type="entry name" value="DUF7660"/>
</dbReference>
<dbReference type="Pfam" id="PF24693">
    <property type="entry name" value="DUF7660"/>
    <property type="match status" value="1"/>
</dbReference>